<dbReference type="GeneID" id="24921338"/>
<dbReference type="GO" id="GO:0042273">
    <property type="term" value="P:ribosomal large subunit biogenesis"/>
    <property type="evidence" value="ECO:0007669"/>
    <property type="project" value="TreeGrafter"/>
</dbReference>
<dbReference type="InterPro" id="IPR008991">
    <property type="entry name" value="Translation_prot_SH3-like_sf"/>
</dbReference>
<dbReference type="GO" id="GO:0003723">
    <property type="term" value="F:RNA binding"/>
    <property type="evidence" value="ECO:0007669"/>
    <property type="project" value="InterPro"/>
</dbReference>
<feature type="domain" description="Large ribosomal subunit protein eL14" evidence="7">
    <location>
        <begin position="66"/>
        <end position="137"/>
    </location>
</feature>
<dbReference type="Gene3D" id="2.30.30.30">
    <property type="match status" value="1"/>
</dbReference>
<dbReference type="FunCoup" id="D8M948">
    <property type="interactions" value="560"/>
</dbReference>
<keyword evidence="3" id="KW-0150">Chloroplast</keyword>
<evidence type="ECO:0000256" key="4">
    <source>
        <dbReference type="ARBA" id="ARBA00022640"/>
    </source>
</evidence>
<evidence type="ECO:0000256" key="6">
    <source>
        <dbReference type="ARBA" id="ARBA00023274"/>
    </source>
</evidence>
<evidence type="ECO:0000259" key="7">
    <source>
        <dbReference type="Pfam" id="PF01929"/>
    </source>
</evidence>
<dbReference type="PANTHER" id="PTHR11127">
    <property type="entry name" value="60S RIBOSOMAL PROTEIN L14"/>
    <property type="match status" value="1"/>
</dbReference>
<dbReference type="Gene3D" id="6.10.250.2270">
    <property type="match status" value="1"/>
</dbReference>
<organism evidence="8">
    <name type="scientific">Blastocystis hominis</name>
    <dbReference type="NCBI Taxonomy" id="12968"/>
    <lineage>
        <taxon>Eukaryota</taxon>
        <taxon>Sar</taxon>
        <taxon>Stramenopiles</taxon>
        <taxon>Bigyra</taxon>
        <taxon>Opalozoa</taxon>
        <taxon>Opalinata</taxon>
        <taxon>Blastocystidae</taxon>
        <taxon>Blastocystis</taxon>
    </lineage>
</organism>
<comment type="similarity">
    <text evidence="2">Belongs to the eukaryotic ribosomal protein eL14 family.</text>
</comment>
<dbReference type="InterPro" id="IPR002784">
    <property type="entry name" value="Ribosomal_eL14_dom"/>
</dbReference>
<dbReference type="OMA" id="ANWRFVE"/>
<evidence type="ECO:0000313" key="8">
    <source>
        <dbReference type="EMBL" id="CBK24587.2"/>
    </source>
</evidence>
<name>D8M948_BLAHO</name>
<evidence type="ECO:0000256" key="3">
    <source>
        <dbReference type="ARBA" id="ARBA00022528"/>
    </source>
</evidence>
<dbReference type="InterPro" id="IPR014722">
    <property type="entry name" value="Rib_uL2_dom2"/>
</dbReference>
<evidence type="ECO:0000256" key="2">
    <source>
        <dbReference type="ARBA" id="ARBA00006592"/>
    </source>
</evidence>
<dbReference type="GO" id="GO:0003735">
    <property type="term" value="F:structural constituent of ribosome"/>
    <property type="evidence" value="ECO:0007669"/>
    <property type="project" value="InterPro"/>
</dbReference>
<sequence length="138" mass="15326">MFPVSVRSPGNAFPAVWDGQAVFTRFVEAGRVAYINYGSNFGKLCTIVDIIDGKRVLIDGPTTGVKRQQISVSRLYLTDFVIPLERGAKSAAVAKAYKEAEIDNKWKETAWAKKLAARAAKAAMNDFDRFKAHYAKKH</sequence>
<evidence type="ECO:0000256" key="1">
    <source>
        <dbReference type="ARBA" id="ARBA00004229"/>
    </source>
</evidence>
<dbReference type="Proteomes" id="UP000008312">
    <property type="component" value="Unassembled WGS sequence"/>
</dbReference>
<dbReference type="GO" id="GO:0009507">
    <property type="term" value="C:chloroplast"/>
    <property type="evidence" value="ECO:0007669"/>
    <property type="project" value="UniProtKB-SubCell"/>
</dbReference>
<comment type="subcellular location">
    <subcellularLocation>
        <location evidence="1">Plastid</location>
        <location evidence="1">Chloroplast</location>
    </subcellularLocation>
</comment>
<accession>D8M948</accession>
<dbReference type="RefSeq" id="XP_012898635.1">
    <property type="nucleotide sequence ID" value="XM_013043181.1"/>
</dbReference>
<dbReference type="Pfam" id="PF01929">
    <property type="entry name" value="Ribosomal_L14e"/>
    <property type="match status" value="1"/>
</dbReference>
<dbReference type="PANTHER" id="PTHR11127:SF2">
    <property type="entry name" value="LARGE RIBOSOMAL SUBUNIT PROTEIN EL14"/>
    <property type="match status" value="1"/>
</dbReference>
<reference evidence="8" key="1">
    <citation type="submission" date="2010-02" db="EMBL/GenBank/DDBJ databases">
        <title>Sequencing and annotation of the Blastocystis hominis genome.</title>
        <authorList>
            <person name="Wincker P."/>
        </authorList>
    </citation>
    <scope>NUCLEOTIDE SEQUENCE</scope>
    <source>
        <strain evidence="8">Singapore isolate B</strain>
    </source>
</reference>
<dbReference type="OrthoDB" id="1875589at2759"/>
<gene>
    <name evidence="8" type="ORF">GSBLH_T00004302001</name>
</gene>
<proteinExistence type="inferred from homology"/>
<dbReference type="GO" id="GO:0022625">
    <property type="term" value="C:cytosolic large ribosomal subunit"/>
    <property type="evidence" value="ECO:0007669"/>
    <property type="project" value="TreeGrafter"/>
</dbReference>
<protein>
    <recommendedName>
        <fullName evidence="7">Large ribosomal subunit protein eL14 domain-containing protein</fullName>
    </recommendedName>
</protein>
<dbReference type="InParanoid" id="D8M948"/>
<dbReference type="EMBL" id="FN668688">
    <property type="protein sequence ID" value="CBK24587.2"/>
    <property type="molecule type" value="Genomic_DNA"/>
</dbReference>
<keyword evidence="4" id="KW-0934">Plastid</keyword>
<keyword evidence="9" id="KW-1185">Reference proteome</keyword>
<dbReference type="InterPro" id="IPR039660">
    <property type="entry name" value="Ribosomal_eL14"/>
</dbReference>
<keyword evidence="6" id="KW-0687">Ribonucleoprotein</keyword>
<evidence type="ECO:0000313" key="9">
    <source>
        <dbReference type="Proteomes" id="UP000008312"/>
    </source>
</evidence>
<keyword evidence="5" id="KW-0689">Ribosomal protein</keyword>
<dbReference type="SUPFAM" id="SSF50104">
    <property type="entry name" value="Translation proteins SH3-like domain"/>
    <property type="match status" value="1"/>
</dbReference>
<evidence type="ECO:0000256" key="5">
    <source>
        <dbReference type="ARBA" id="ARBA00022980"/>
    </source>
</evidence>
<dbReference type="CDD" id="cd23702">
    <property type="entry name" value="eL14"/>
    <property type="match status" value="1"/>
</dbReference>
<dbReference type="GO" id="GO:0006412">
    <property type="term" value="P:translation"/>
    <property type="evidence" value="ECO:0007669"/>
    <property type="project" value="InterPro"/>
</dbReference>
<dbReference type="AlphaFoldDB" id="D8M948"/>